<keyword evidence="1" id="KW-1133">Transmembrane helix</keyword>
<dbReference type="STRING" id="357244.OTBS_0034"/>
<dbReference type="Proteomes" id="UP000244943">
    <property type="component" value="Chromosome I"/>
</dbReference>
<keyword evidence="1" id="KW-0472">Membrane</keyword>
<proteinExistence type="predicted"/>
<protein>
    <submittedName>
        <fullName evidence="2">Uncharacterized protein</fullName>
    </submittedName>
</protein>
<sequence>MSIRILRFIIGFIALVNVNNIYAVEYELEADNLLKLEISDSGPTRINLKDEKINDILMYPQNVTEVILHESGYLFIAPRKEGNKVYLTVIGEHKTIQDLMLIFAPKTPSPVMLVNTASEEAEADTLEVQLNKIDGLFSGKLKTIGISSATILSSIWAVARGNIKLAGVMVAIGVILGFYLDWIAGGMKIN</sequence>
<dbReference type="AlphaFoldDB" id="A0A2U3R2Y0"/>
<reference evidence="3" key="1">
    <citation type="submission" date="2018-03" db="EMBL/GenBank/DDBJ databases">
        <authorList>
            <person name="Batty M. E."/>
            <person name="Batty M E."/>
        </authorList>
    </citation>
    <scope>NUCLEOTIDE SEQUENCE [LARGE SCALE GENOMIC DNA]</scope>
</reference>
<gene>
    <name evidence="2" type="ORF">UT76HP_01157</name>
</gene>
<evidence type="ECO:0000313" key="3">
    <source>
        <dbReference type="Proteomes" id="UP000244943"/>
    </source>
</evidence>
<dbReference type="EMBL" id="LS398552">
    <property type="protein sequence ID" value="SPR07570.1"/>
    <property type="molecule type" value="Genomic_DNA"/>
</dbReference>
<organism evidence="2 3">
    <name type="scientific">Orientia tsutsugamushi</name>
    <name type="common">Rickettsia tsutsugamushi</name>
    <dbReference type="NCBI Taxonomy" id="784"/>
    <lineage>
        <taxon>Bacteria</taxon>
        <taxon>Pseudomonadati</taxon>
        <taxon>Pseudomonadota</taxon>
        <taxon>Alphaproteobacteria</taxon>
        <taxon>Rickettsiales</taxon>
        <taxon>Rickettsiaceae</taxon>
        <taxon>Rickettsieae</taxon>
        <taxon>Orientia</taxon>
    </lineage>
</organism>
<name>A0A2U3R2Y0_ORITS</name>
<evidence type="ECO:0000256" key="1">
    <source>
        <dbReference type="SAM" id="Phobius"/>
    </source>
</evidence>
<evidence type="ECO:0000313" key="2">
    <source>
        <dbReference type="EMBL" id="SPR07570.1"/>
    </source>
</evidence>
<accession>A0A2U3R2Y0</accession>
<keyword evidence="1" id="KW-0812">Transmembrane</keyword>
<feature type="transmembrane region" description="Helical" evidence="1">
    <location>
        <begin position="165"/>
        <end position="184"/>
    </location>
</feature>